<keyword evidence="9" id="KW-1185">Reference proteome</keyword>
<evidence type="ECO:0000256" key="5">
    <source>
        <dbReference type="ARBA" id="ARBA00023163"/>
    </source>
</evidence>
<dbReference type="Proteomes" id="UP000485058">
    <property type="component" value="Unassembled WGS sequence"/>
</dbReference>
<comment type="similarity">
    <text evidence="2">Belongs to the Mediator complex subunit 28 family.</text>
</comment>
<proteinExistence type="inferred from homology"/>
<dbReference type="Pfam" id="PF11594">
    <property type="entry name" value="Med28"/>
    <property type="match status" value="1"/>
</dbReference>
<comment type="subcellular location">
    <subcellularLocation>
        <location evidence="1">Nucleus</location>
    </subcellularLocation>
</comment>
<evidence type="ECO:0000256" key="7">
    <source>
        <dbReference type="SAM" id="Coils"/>
    </source>
</evidence>
<feature type="coiled-coil region" evidence="7">
    <location>
        <begin position="21"/>
        <end position="55"/>
    </location>
</feature>
<evidence type="ECO:0000256" key="1">
    <source>
        <dbReference type="ARBA" id="ARBA00004123"/>
    </source>
</evidence>
<evidence type="ECO:0000313" key="9">
    <source>
        <dbReference type="Proteomes" id="UP000485058"/>
    </source>
</evidence>
<evidence type="ECO:0000256" key="2">
    <source>
        <dbReference type="ARBA" id="ARBA00005571"/>
    </source>
</evidence>
<keyword evidence="4 7" id="KW-0175">Coiled coil</keyword>
<sequence>HVQHFAEACGQLETLLLCLGAAEKPGVLQQLQQEVEQLEAELQGKEVLLQKCHTRLAAWQKTCSDLKAAHQNNLFRFPSLQEPPSNGCH</sequence>
<evidence type="ECO:0000313" key="8">
    <source>
        <dbReference type="EMBL" id="GFH33553.1"/>
    </source>
</evidence>
<comment type="caution">
    <text evidence="8">The sequence shown here is derived from an EMBL/GenBank/DDBJ whole genome shotgun (WGS) entry which is preliminary data.</text>
</comment>
<gene>
    <name evidence="8" type="ORF">HaLaN_32942</name>
</gene>
<evidence type="ECO:0000256" key="3">
    <source>
        <dbReference type="ARBA" id="ARBA00023015"/>
    </source>
</evidence>
<dbReference type="GO" id="GO:0005634">
    <property type="term" value="C:nucleus"/>
    <property type="evidence" value="ECO:0007669"/>
    <property type="project" value="UniProtKB-SubCell"/>
</dbReference>
<evidence type="ECO:0000256" key="6">
    <source>
        <dbReference type="ARBA" id="ARBA00023242"/>
    </source>
</evidence>
<protein>
    <submittedName>
        <fullName evidence="8">Uncharacterized protein</fullName>
    </submittedName>
</protein>
<feature type="non-terminal residue" evidence="8">
    <location>
        <position position="1"/>
    </location>
</feature>
<accession>A0A6A0AMN9</accession>
<reference evidence="8 9" key="1">
    <citation type="submission" date="2020-02" db="EMBL/GenBank/DDBJ databases">
        <title>Draft genome sequence of Haematococcus lacustris strain NIES-144.</title>
        <authorList>
            <person name="Morimoto D."/>
            <person name="Nakagawa S."/>
            <person name="Yoshida T."/>
            <person name="Sawayama S."/>
        </authorList>
    </citation>
    <scope>NUCLEOTIDE SEQUENCE [LARGE SCALE GENOMIC DNA]</scope>
    <source>
        <strain evidence="8 9">NIES-144</strain>
    </source>
</reference>
<dbReference type="EMBL" id="BLLF01008885">
    <property type="protein sequence ID" value="GFH33553.1"/>
    <property type="molecule type" value="Genomic_DNA"/>
</dbReference>
<keyword evidence="3" id="KW-0805">Transcription regulation</keyword>
<name>A0A6A0AMN9_HAELA</name>
<evidence type="ECO:0000256" key="4">
    <source>
        <dbReference type="ARBA" id="ARBA00023054"/>
    </source>
</evidence>
<dbReference type="AlphaFoldDB" id="A0A6A0AMN9"/>
<dbReference type="InterPro" id="IPR021640">
    <property type="entry name" value="Mediator_Med28"/>
</dbReference>
<organism evidence="8 9">
    <name type="scientific">Haematococcus lacustris</name>
    <name type="common">Green alga</name>
    <name type="synonym">Haematococcus pluvialis</name>
    <dbReference type="NCBI Taxonomy" id="44745"/>
    <lineage>
        <taxon>Eukaryota</taxon>
        <taxon>Viridiplantae</taxon>
        <taxon>Chlorophyta</taxon>
        <taxon>core chlorophytes</taxon>
        <taxon>Chlorophyceae</taxon>
        <taxon>CS clade</taxon>
        <taxon>Chlamydomonadales</taxon>
        <taxon>Haematococcaceae</taxon>
        <taxon>Haematococcus</taxon>
    </lineage>
</organism>
<keyword evidence="5" id="KW-0804">Transcription</keyword>
<keyword evidence="6" id="KW-0539">Nucleus</keyword>